<reference evidence="2 3" key="1">
    <citation type="journal article" date="2019" name="Commun. Biol.">
        <title>The bagworm genome reveals a unique fibroin gene that provides high tensile strength.</title>
        <authorList>
            <person name="Kono N."/>
            <person name="Nakamura H."/>
            <person name="Ohtoshi R."/>
            <person name="Tomita M."/>
            <person name="Numata K."/>
            <person name="Arakawa K."/>
        </authorList>
    </citation>
    <scope>NUCLEOTIDE SEQUENCE [LARGE SCALE GENOMIC DNA]</scope>
</reference>
<evidence type="ECO:0000259" key="1">
    <source>
        <dbReference type="Pfam" id="PF17906"/>
    </source>
</evidence>
<protein>
    <recommendedName>
        <fullName evidence="1">Mos1 transposase HTH domain-containing protein</fullName>
    </recommendedName>
</protein>
<dbReference type="InterPro" id="IPR041426">
    <property type="entry name" value="Mos1_HTH"/>
</dbReference>
<dbReference type="Gene3D" id="1.10.10.1450">
    <property type="match status" value="1"/>
</dbReference>
<sequence length="78" mass="9423">MGWFNRMELTRENFRAMINYDFRRELTQKQCIDQFSSNFGDEAQSKTTAYHWFRDFDHGRSMLTDEFKEGRSKSVVVP</sequence>
<organism evidence="2 3">
    <name type="scientific">Eumeta variegata</name>
    <name type="common">Bagworm moth</name>
    <name type="synonym">Eumeta japonica</name>
    <dbReference type="NCBI Taxonomy" id="151549"/>
    <lineage>
        <taxon>Eukaryota</taxon>
        <taxon>Metazoa</taxon>
        <taxon>Ecdysozoa</taxon>
        <taxon>Arthropoda</taxon>
        <taxon>Hexapoda</taxon>
        <taxon>Insecta</taxon>
        <taxon>Pterygota</taxon>
        <taxon>Neoptera</taxon>
        <taxon>Endopterygota</taxon>
        <taxon>Lepidoptera</taxon>
        <taxon>Glossata</taxon>
        <taxon>Ditrysia</taxon>
        <taxon>Tineoidea</taxon>
        <taxon>Psychidae</taxon>
        <taxon>Oiketicinae</taxon>
        <taxon>Eumeta</taxon>
    </lineage>
</organism>
<dbReference type="EMBL" id="BGZK01000378">
    <property type="protein sequence ID" value="GBP40212.1"/>
    <property type="molecule type" value="Genomic_DNA"/>
</dbReference>
<dbReference type="AlphaFoldDB" id="A0A4C1VP75"/>
<name>A0A4C1VP75_EUMVA</name>
<accession>A0A4C1VP75</accession>
<evidence type="ECO:0000313" key="2">
    <source>
        <dbReference type="EMBL" id="GBP40212.1"/>
    </source>
</evidence>
<gene>
    <name evidence="2" type="ORF">EVAR_37613_1</name>
</gene>
<evidence type="ECO:0000313" key="3">
    <source>
        <dbReference type="Proteomes" id="UP000299102"/>
    </source>
</evidence>
<feature type="domain" description="Mos1 transposase HTH" evidence="1">
    <location>
        <begin position="11"/>
        <end position="59"/>
    </location>
</feature>
<keyword evidence="3" id="KW-1185">Reference proteome</keyword>
<dbReference type="Proteomes" id="UP000299102">
    <property type="component" value="Unassembled WGS sequence"/>
</dbReference>
<dbReference type="OrthoDB" id="10017160at2759"/>
<comment type="caution">
    <text evidence="2">The sequence shown here is derived from an EMBL/GenBank/DDBJ whole genome shotgun (WGS) entry which is preliminary data.</text>
</comment>
<dbReference type="Pfam" id="PF17906">
    <property type="entry name" value="HTH_48"/>
    <property type="match status" value="1"/>
</dbReference>
<proteinExistence type="predicted"/>